<dbReference type="InterPro" id="IPR038084">
    <property type="entry name" value="PduO/GlcC-like_sf"/>
</dbReference>
<sequence>MSSPSLDEAMAMIENAQARALALGKAFSVAVVDYGGYTVAVQRMDGARPMTPSIALAKAYSAAVMQRPTIMLKGWSNSDPVFFGQVGRMGHQPIVATGGGYTLKRDGAILGGLGISGGSPEEDEEIARAVVAEAGFDMDFPAWAGAKNAAAAADGQKPEEAHRG</sequence>
<dbReference type="PANTHER" id="PTHR34309">
    <property type="entry name" value="SLR1406 PROTEIN"/>
    <property type="match status" value="1"/>
</dbReference>
<keyword evidence="2" id="KW-1185">Reference proteome</keyword>
<gene>
    <name evidence="1" type="ORF">KDL01_04920</name>
</gene>
<comment type="caution">
    <text evidence="1">The sequence shown here is derived from an EMBL/GenBank/DDBJ whole genome shotgun (WGS) entry which is preliminary data.</text>
</comment>
<organism evidence="1 2">
    <name type="scientific">Actinospica durhamensis</name>
    <dbReference type="NCBI Taxonomy" id="1508375"/>
    <lineage>
        <taxon>Bacteria</taxon>
        <taxon>Bacillati</taxon>
        <taxon>Actinomycetota</taxon>
        <taxon>Actinomycetes</taxon>
        <taxon>Catenulisporales</taxon>
        <taxon>Actinospicaceae</taxon>
        <taxon>Actinospica</taxon>
    </lineage>
</organism>
<accession>A0A941IQ52</accession>
<dbReference type="Proteomes" id="UP000675781">
    <property type="component" value="Unassembled WGS sequence"/>
</dbReference>
<name>A0A941IQ52_9ACTN</name>
<dbReference type="Pfam" id="PF03928">
    <property type="entry name" value="HbpS-like"/>
    <property type="match status" value="1"/>
</dbReference>
<dbReference type="InterPro" id="IPR052517">
    <property type="entry name" value="GlcG_carb_metab_protein"/>
</dbReference>
<dbReference type="RefSeq" id="WP_212527115.1">
    <property type="nucleotide sequence ID" value="NZ_JAGSOG010000013.1"/>
</dbReference>
<evidence type="ECO:0000313" key="1">
    <source>
        <dbReference type="EMBL" id="MBR7832588.1"/>
    </source>
</evidence>
<dbReference type="PANTHER" id="PTHR34309:SF10">
    <property type="entry name" value="SLR1406 PROTEIN"/>
    <property type="match status" value="1"/>
</dbReference>
<protein>
    <submittedName>
        <fullName evidence="1">Heme-binding protein</fullName>
    </submittedName>
</protein>
<dbReference type="Gene3D" id="3.30.450.150">
    <property type="entry name" value="Haem-degrading domain"/>
    <property type="match status" value="1"/>
</dbReference>
<dbReference type="SUPFAM" id="SSF143744">
    <property type="entry name" value="GlcG-like"/>
    <property type="match status" value="1"/>
</dbReference>
<proteinExistence type="predicted"/>
<evidence type="ECO:0000313" key="2">
    <source>
        <dbReference type="Proteomes" id="UP000675781"/>
    </source>
</evidence>
<dbReference type="InterPro" id="IPR005624">
    <property type="entry name" value="PduO/GlcC-like"/>
</dbReference>
<reference evidence="1" key="1">
    <citation type="submission" date="2021-04" db="EMBL/GenBank/DDBJ databases">
        <title>Genome based classification of Actinospica acidithermotolerans sp. nov., an actinobacterium isolated from an Indonesian hot spring.</title>
        <authorList>
            <person name="Kusuma A.B."/>
            <person name="Putra K.E."/>
            <person name="Nafisah S."/>
            <person name="Loh J."/>
            <person name="Nouioui I."/>
            <person name="Goodfellow M."/>
        </authorList>
    </citation>
    <scope>NUCLEOTIDE SEQUENCE</scope>
    <source>
        <strain evidence="1">CSCA 57</strain>
    </source>
</reference>
<dbReference type="AlphaFoldDB" id="A0A941IQ52"/>
<dbReference type="EMBL" id="JAGSOG010000013">
    <property type="protein sequence ID" value="MBR7832588.1"/>
    <property type="molecule type" value="Genomic_DNA"/>
</dbReference>